<name>A0A075HEZ8_9EURY</name>
<dbReference type="Pfam" id="PF02535">
    <property type="entry name" value="Zip"/>
    <property type="match status" value="1"/>
</dbReference>
<feature type="transmembrane region" description="Helical" evidence="8">
    <location>
        <begin position="169"/>
        <end position="186"/>
    </location>
</feature>
<feature type="compositionally biased region" description="Acidic residues" evidence="7">
    <location>
        <begin position="110"/>
        <end position="126"/>
    </location>
</feature>
<organism evidence="9">
    <name type="scientific">uncultured marine group II/III euryarchaeote KM3_67_D09</name>
    <dbReference type="NCBI Taxonomy" id="1456483"/>
    <lineage>
        <taxon>Archaea</taxon>
        <taxon>Methanobacteriati</taxon>
        <taxon>Methanobacteriota</taxon>
        <taxon>environmental samples</taxon>
    </lineage>
</organism>
<feature type="transmembrane region" description="Helical" evidence="8">
    <location>
        <begin position="341"/>
        <end position="364"/>
    </location>
</feature>
<comment type="subcellular location">
    <subcellularLocation>
        <location evidence="1">Endomembrane system</location>
        <topology evidence="1">Multi-pass membrane protein</topology>
    </subcellularLocation>
    <subcellularLocation>
        <location evidence="2">Golgi apparatus membrane</location>
    </subcellularLocation>
</comment>
<dbReference type="EMBL" id="KF901002">
    <property type="protein sequence ID" value="AIF14489.1"/>
    <property type="molecule type" value="Genomic_DNA"/>
</dbReference>
<accession>A0A075HEZ8</accession>
<dbReference type="InterPro" id="IPR003689">
    <property type="entry name" value="ZIP"/>
</dbReference>
<feature type="transmembrane region" description="Helical" evidence="8">
    <location>
        <begin position="216"/>
        <end position="240"/>
    </location>
</feature>
<feature type="transmembrane region" description="Helical" evidence="8">
    <location>
        <begin position="307"/>
        <end position="329"/>
    </location>
</feature>
<feature type="transmembrane region" description="Helical" evidence="8">
    <location>
        <begin position="6"/>
        <end position="24"/>
    </location>
</feature>
<feature type="transmembrane region" description="Helical" evidence="8">
    <location>
        <begin position="246"/>
        <end position="271"/>
    </location>
</feature>
<evidence type="ECO:0000256" key="1">
    <source>
        <dbReference type="ARBA" id="ARBA00004127"/>
    </source>
</evidence>
<evidence type="ECO:0000256" key="6">
    <source>
        <dbReference type="ARBA" id="ARBA00023136"/>
    </source>
</evidence>
<keyword evidence="5" id="KW-0333">Golgi apparatus</keyword>
<keyword evidence="3 8" id="KW-0812">Transmembrane</keyword>
<evidence type="ECO:0000256" key="5">
    <source>
        <dbReference type="ARBA" id="ARBA00023034"/>
    </source>
</evidence>
<evidence type="ECO:0000256" key="3">
    <source>
        <dbReference type="ARBA" id="ARBA00022692"/>
    </source>
</evidence>
<dbReference type="AlphaFoldDB" id="A0A075HEZ8"/>
<dbReference type="GO" id="GO:0046873">
    <property type="term" value="F:metal ion transmembrane transporter activity"/>
    <property type="evidence" value="ECO:0007669"/>
    <property type="project" value="InterPro"/>
</dbReference>
<evidence type="ECO:0000256" key="2">
    <source>
        <dbReference type="ARBA" id="ARBA00004394"/>
    </source>
</evidence>
<gene>
    <name evidence="9" type="primary">SLC39A9</name>
    <name evidence="9" type="synonym">ZIP9</name>
</gene>
<dbReference type="InterPro" id="IPR045891">
    <property type="entry name" value="ZIP9"/>
</dbReference>
<evidence type="ECO:0000256" key="8">
    <source>
        <dbReference type="SAM" id="Phobius"/>
    </source>
</evidence>
<dbReference type="GO" id="GO:0012505">
    <property type="term" value="C:endomembrane system"/>
    <property type="evidence" value="ECO:0007669"/>
    <property type="project" value="UniProtKB-SubCell"/>
</dbReference>
<sequence length="369" mass="38973">MQTALTMAAITLVIALFFGLMPIKGSSFNDQKRLKSITAIASGIIIASALLVVVPEGFELVSSEGHDEHGDDAIGGEVAIVLLEHGAGEIDEETAIEEIEALFGDHEEHGEEEEHSESEEGEESLSEEIMHVIEEVEDGDIDAATGLAEIETLVLEHGHEEEEHEETPVAVYGLAILLGFLLMLLLEASGAGHAVHEEHHDHAEEHGHGHIHHHKVGWTLVAGLSLHAAADGLAIGAAIASGESALTSAVIAAVLIHKAPAAFSLGVFSMHERENESQAIKDVALFSVATPLALILSYLALADIESATLGLVMLFSAGSFLYVATVDTLPDIHNPETGRATVVPMLMGIALVGVLLLLASQMGWLDHGH</sequence>
<keyword evidence="6 8" id="KW-0472">Membrane</keyword>
<reference evidence="9" key="1">
    <citation type="journal article" date="2014" name="Genome Biol. Evol.">
        <title>Pangenome evidence for extensive interdomain horizontal transfer affecting lineage core and shell genes in uncultured planktonic thaumarchaeota and euryarchaeota.</title>
        <authorList>
            <person name="Deschamps P."/>
            <person name="Zivanovic Y."/>
            <person name="Moreira D."/>
            <person name="Rodriguez-Valera F."/>
            <person name="Lopez-Garcia P."/>
        </authorList>
    </citation>
    <scope>NUCLEOTIDE SEQUENCE</scope>
</reference>
<feature type="transmembrane region" description="Helical" evidence="8">
    <location>
        <begin position="36"/>
        <end position="54"/>
    </location>
</feature>
<dbReference type="GO" id="GO:0006829">
    <property type="term" value="P:zinc ion transport"/>
    <property type="evidence" value="ECO:0007669"/>
    <property type="project" value="InterPro"/>
</dbReference>
<keyword evidence="4 8" id="KW-1133">Transmembrane helix</keyword>
<dbReference type="PANTHER" id="PTHR16133">
    <property type="entry name" value="SOLUTE CARRIER FAMILY 39 ZINC TRANSPORTER , MEMBER 9-RELATED"/>
    <property type="match status" value="1"/>
</dbReference>
<evidence type="ECO:0000256" key="7">
    <source>
        <dbReference type="SAM" id="MobiDB-lite"/>
    </source>
</evidence>
<feature type="transmembrane region" description="Helical" evidence="8">
    <location>
        <begin position="283"/>
        <end position="301"/>
    </location>
</feature>
<proteinExistence type="predicted"/>
<evidence type="ECO:0000313" key="9">
    <source>
        <dbReference type="EMBL" id="AIF14489.1"/>
    </source>
</evidence>
<dbReference type="PANTHER" id="PTHR16133:SF0">
    <property type="entry name" value="ZINC_IRON REGULATED TRANSPORTER-RELATED PROTEIN 102B, ISOFORM E"/>
    <property type="match status" value="1"/>
</dbReference>
<protein>
    <submittedName>
        <fullName evidence="9">Solute carrier family 39 (Zinc transporter), member 9 (SLC39A9, ZIP9)</fullName>
    </submittedName>
</protein>
<evidence type="ECO:0000256" key="4">
    <source>
        <dbReference type="ARBA" id="ARBA00022989"/>
    </source>
</evidence>
<dbReference type="GO" id="GO:0016020">
    <property type="term" value="C:membrane"/>
    <property type="evidence" value="ECO:0007669"/>
    <property type="project" value="InterPro"/>
</dbReference>
<feature type="region of interest" description="Disordered" evidence="7">
    <location>
        <begin position="106"/>
        <end position="126"/>
    </location>
</feature>